<dbReference type="GO" id="GO:0006366">
    <property type="term" value="P:transcription by RNA polymerase II"/>
    <property type="evidence" value="ECO:0007669"/>
    <property type="project" value="TreeGrafter"/>
</dbReference>
<name>A0A2A9M4S3_BESBE</name>
<dbReference type="GO" id="GO:0005665">
    <property type="term" value="C:RNA polymerase II, core complex"/>
    <property type="evidence" value="ECO:0007669"/>
    <property type="project" value="TreeGrafter"/>
</dbReference>
<feature type="region of interest" description="Disordered" evidence="4">
    <location>
        <begin position="1"/>
        <end position="43"/>
    </location>
</feature>
<evidence type="ECO:0000313" key="7">
    <source>
        <dbReference type="Proteomes" id="UP000224006"/>
    </source>
</evidence>
<dbReference type="SMART" id="SM00662">
    <property type="entry name" value="RPOLD"/>
    <property type="match status" value="1"/>
</dbReference>
<dbReference type="PANTHER" id="PTHR11800:SF2">
    <property type="entry name" value="DNA-DIRECTED RNA POLYMERASE II SUBUNIT RPB3"/>
    <property type="match status" value="1"/>
</dbReference>
<keyword evidence="2" id="KW-0804">Transcription</keyword>
<dbReference type="InterPro" id="IPR011262">
    <property type="entry name" value="DNA-dir_RNA_pol_insert"/>
</dbReference>
<evidence type="ECO:0000256" key="1">
    <source>
        <dbReference type="ARBA" id="ARBA00022478"/>
    </source>
</evidence>
<dbReference type="EMBL" id="NWUJ01000009">
    <property type="protein sequence ID" value="PFH32949.1"/>
    <property type="molecule type" value="Genomic_DNA"/>
</dbReference>
<comment type="caution">
    <text evidence="6">The sequence shown here is derived from an EMBL/GenBank/DDBJ whole genome shotgun (WGS) entry which is preliminary data.</text>
</comment>
<dbReference type="SUPFAM" id="SSF56553">
    <property type="entry name" value="Insert subdomain of RNA polymerase alpha subunit"/>
    <property type="match status" value="1"/>
</dbReference>
<dbReference type="HAMAP" id="MF_00320">
    <property type="entry name" value="RNApol_arch_Rpo3"/>
    <property type="match status" value="1"/>
</dbReference>
<dbReference type="Proteomes" id="UP000224006">
    <property type="component" value="Chromosome VIII"/>
</dbReference>
<evidence type="ECO:0000256" key="2">
    <source>
        <dbReference type="ARBA" id="ARBA00023163"/>
    </source>
</evidence>
<keyword evidence="1 6" id="KW-0240">DNA-directed RNA polymerase</keyword>
<dbReference type="OrthoDB" id="270173at2759"/>
<dbReference type="InterPro" id="IPR050518">
    <property type="entry name" value="Rpo3/RPB3_RNA_Pol_subunit"/>
</dbReference>
<dbReference type="RefSeq" id="XP_029216958.1">
    <property type="nucleotide sequence ID" value="XM_029366498.1"/>
</dbReference>
<proteinExistence type="inferred from homology"/>
<dbReference type="GO" id="GO:0003677">
    <property type="term" value="F:DNA binding"/>
    <property type="evidence" value="ECO:0007669"/>
    <property type="project" value="InterPro"/>
</dbReference>
<organism evidence="6 7">
    <name type="scientific">Besnoitia besnoiti</name>
    <name type="common">Apicomplexan protozoan</name>
    <dbReference type="NCBI Taxonomy" id="94643"/>
    <lineage>
        <taxon>Eukaryota</taxon>
        <taxon>Sar</taxon>
        <taxon>Alveolata</taxon>
        <taxon>Apicomplexa</taxon>
        <taxon>Conoidasida</taxon>
        <taxon>Coccidia</taxon>
        <taxon>Eucoccidiorida</taxon>
        <taxon>Eimeriorina</taxon>
        <taxon>Sarcocystidae</taxon>
        <taxon>Besnoitia</taxon>
    </lineage>
</organism>
<feature type="domain" description="DNA-directed RNA polymerase RpoA/D/Rpb3-type" evidence="5">
    <location>
        <begin position="117"/>
        <end position="408"/>
    </location>
</feature>
<dbReference type="GO" id="GO:0003899">
    <property type="term" value="F:DNA-directed RNA polymerase activity"/>
    <property type="evidence" value="ECO:0007669"/>
    <property type="project" value="InterPro"/>
</dbReference>
<dbReference type="InterPro" id="IPR036643">
    <property type="entry name" value="RNApol_insert_sf"/>
</dbReference>
<dbReference type="PROSITE" id="PS00446">
    <property type="entry name" value="RNA_POL_D_30KD"/>
    <property type="match status" value="1"/>
</dbReference>
<dbReference type="InterPro" id="IPR022842">
    <property type="entry name" value="RNAP_Rpo3/Rpb3/RPAC1"/>
</dbReference>
<keyword evidence="7" id="KW-1185">Reference proteome</keyword>
<dbReference type="AlphaFoldDB" id="A0A2A9M4S3"/>
<dbReference type="Gene3D" id="2.170.120.12">
    <property type="entry name" value="DNA-directed RNA polymerase, insert domain"/>
    <property type="match status" value="1"/>
</dbReference>
<dbReference type="Gene3D" id="3.30.1360.10">
    <property type="entry name" value="RNA polymerase, RBP11-like subunit"/>
    <property type="match status" value="1"/>
</dbReference>
<feature type="region of interest" description="Disordered" evidence="4">
    <location>
        <begin position="420"/>
        <end position="446"/>
    </location>
</feature>
<dbReference type="Pfam" id="PF01193">
    <property type="entry name" value="RNA_pol_L"/>
    <property type="match status" value="1"/>
</dbReference>
<protein>
    <submittedName>
        <fullName evidence="6">DNA-directed RNA polymerase II RPB3</fullName>
    </submittedName>
</protein>
<dbReference type="KEGG" id="bbes:BESB_081480"/>
<dbReference type="InterPro" id="IPR001514">
    <property type="entry name" value="DNA-dir_RNA_pol_30-40kDasu_CS"/>
</dbReference>
<evidence type="ECO:0000259" key="5">
    <source>
        <dbReference type="SMART" id="SM00662"/>
    </source>
</evidence>
<dbReference type="VEuPathDB" id="ToxoDB:BESB_081480"/>
<evidence type="ECO:0000256" key="3">
    <source>
        <dbReference type="ARBA" id="ARBA00025804"/>
    </source>
</evidence>
<dbReference type="Pfam" id="PF01000">
    <property type="entry name" value="RNA_pol_A_bac"/>
    <property type="match status" value="1"/>
</dbReference>
<dbReference type="GeneID" id="40313074"/>
<sequence>MDSFFSQPVPAPGDSQVLGSDGRAPLGSFPADRSQAAAAELSKLAPEDAGAHAGGASLGASLAAAGGEASRFDRDAFGPVSGSQPTAFPAFAGLGAGAVGPLASEPSIVVKEVSPQRVKFILENCDVSIANALRRVMIAEVPTLAIDLVTVYENTSVLHDEYLSHRLGLLPIDSTRVAEFVNREDCDCADHCPRCSVQYALDVVCQNDSLLVTHRDITADHASHGPALAGGGFLDLGCPMPVPLLREMQQKELDGIPIVKLRRNQSVNMRMTAIKGIGKLHAKWSPVATASYKFEPEIAFQEELLARAPAEVKRQIAASCPREVYSFTDDTATGGNGILRVENKMNCIYCDQCKIKAQDLGYRKLVRVEPNERKFYFTVESTGVMPAEQIVEMAFDILLNKVASLERLVAQANARTTGHVRAAAPGDSNGAERPAAGAGAVRLDLD</sequence>
<dbReference type="CDD" id="cd07031">
    <property type="entry name" value="RNAP_II_RPB3"/>
    <property type="match status" value="1"/>
</dbReference>
<dbReference type="InterPro" id="IPR011263">
    <property type="entry name" value="DNA-dir_RNA_pol_RpoA/D/Rpb3"/>
</dbReference>
<evidence type="ECO:0000313" key="6">
    <source>
        <dbReference type="EMBL" id="PFH32949.1"/>
    </source>
</evidence>
<dbReference type="GO" id="GO:0046983">
    <property type="term" value="F:protein dimerization activity"/>
    <property type="evidence" value="ECO:0007669"/>
    <property type="project" value="InterPro"/>
</dbReference>
<dbReference type="InterPro" id="IPR036603">
    <property type="entry name" value="RBP11-like"/>
</dbReference>
<gene>
    <name evidence="6" type="ORF">BESB_081480</name>
</gene>
<accession>A0A2A9M4S3</accession>
<dbReference type="STRING" id="94643.A0A2A9M4S3"/>
<dbReference type="SUPFAM" id="SSF55257">
    <property type="entry name" value="RBP11-like subunits of RNA polymerase"/>
    <property type="match status" value="1"/>
</dbReference>
<reference evidence="6 7" key="1">
    <citation type="submission" date="2017-09" db="EMBL/GenBank/DDBJ databases">
        <title>Genome sequencing of Besnoitia besnoiti strain Bb-Ger1.</title>
        <authorList>
            <person name="Schares G."/>
            <person name="Venepally P."/>
            <person name="Lorenzi H.A."/>
        </authorList>
    </citation>
    <scope>NUCLEOTIDE SEQUENCE [LARGE SCALE GENOMIC DNA]</scope>
    <source>
        <strain evidence="6 7">Bb-Ger1</strain>
    </source>
</reference>
<comment type="similarity">
    <text evidence="3">Belongs to the archaeal Rpo3/eukaryotic RPB3 RNA polymerase subunit family.</text>
</comment>
<evidence type="ECO:0000256" key="4">
    <source>
        <dbReference type="SAM" id="MobiDB-lite"/>
    </source>
</evidence>
<dbReference type="PANTHER" id="PTHR11800">
    <property type="entry name" value="DNA-DIRECTED RNA POLYMERASE"/>
    <property type="match status" value="1"/>
</dbReference>